<evidence type="ECO:0000313" key="2">
    <source>
        <dbReference type="EMBL" id="AGI12810.1"/>
    </source>
</evidence>
<gene>
    <name evidence="2" type="ORF">PHL066M04_44</name>
</gene>
<feature type="compositionally biased region" description="Polar residues" evidence="1">
    <location>
        <begin position="23"/>
        <end position="35"/>
    </location>
</feature>
<evidence type="ECO:0000256" key="1">
    <source>
        <dbReference type="SAM" id="MobiDB-lite"/>
    </source>
</evidence>
<evidence type="ECO:0000313" key="3">
    <source>
        <dbReference type="Proteomes" id="UP000016444"/>
    </source>
</evidence>
<proteinExistence type="predicted"/>
<reference evidence="2 3" key="1">
    <citation type="submission" date="2012-08" db="EMBL/GenBank/DDBJ databases">
        <authorList>
            <person name="Li H."/>
            <person name="Liu J."/>
            <person name="Tomida S."/>
        </authorList>
    </citation>
    <scope>NUCLEOTIDE SEQUENCE [LARGE SCALE GENOMIC DNA]</scope>
</reference>
<name>T1R521_9CAUD</name>
<feature type="region of interest" description="Disordered" evidence="1">
    <location>
        <begin position="15"/>
        <end position="41"/>
    </location>
</feature>
<accession>T1R521</accession>
<sequence>MTPLGGDVIFLTPVGVGEKNKHPTTITTPHQTNKTAPRIDW</sequence>
<organism evidence="2 3">
    <name type="scientific">Propionibacterium phage PHL066M04</name>
    <dbReference type="NCBI Taxonomy" id="1235648"/>
    <lineage>
        <taxon>Viruses</taxon>
        <taxon>Duplodnaviria</taxon>
        <taxon>Heunggongvirae</taxon>
        <taxon>Uroviricota</taxon>
        <taxon>Caudoviricetes</taxon>
        <taxon>Pahexavirus</taxon>
        <taxon>Pahexavirus PHL151N00</taxon>
    </lineage>
</organism>
<dbReference type="Proteomes" id="UP000016444">
    <property type="component" value="Segment"/>
</dbReference>
<dbReference type="EMBL" id="JX570711">
    <property type="protein sequence ID" value="AGI12810.1"/>
    <property type="molecule type" value="Genomic_DNA"/>
</dbReference>
<protein>
    <submittedName>
        <fullName evidence="2">Uncharacterized protein</fullName>
    </submittedName>
</protein>